<proteinExistence type="inferred from homology"/>
<gene>
    <name evidence="8" type="ORF">HW115_07375</name>
</gene>
<evidence type="ECO:0000256" key="1">
    <source>
        <dbReference type="ARBA" id="ARBA00008779"/>
    </source>
</evidence>
<dbReference type="PANTHER" id="PTHR42693">
    <property type="entry name" value="ARYLSULFATASE FAMILY MEMBER"/>
    <property type="match status" value="1"/>
</dbReference>
<reference evidence="8 9" key="1">
    <citation type="submission" date="2020-07" db="EMBL/GenBank/DDBJ databases">
        <title>Roseicoccus Jingziensis gen. nov., sp. nov., isolated from coastal seawater.</title>
        <authorList>
            <person name="Feng X."/>
        </authorList>
    </citation>
    <scope>NUCLEOTIDE SEQUENCE [LARGE SCALE GENOMIC DNA]</scope>
    <source>
        <strain evidence="8 9">N1E253</strain>
    </source>
</reference>
<evidence type="ECO:0000313" key="8">
    <source>
        <dbReference type="EMBL" id="NWK55427.1"/>
    </source>
</evidence>
<feature type="domain" description="Sulfatase N-terminal" evidence="7">
    <location>
        <begin position="36"/>
        <end position="400"/>
    </location>
</feature>
<dbReference type="Gene3D" id="3.40.720.10">
    <property type="entry name" value="Alkaline Phosphatase, subunit A"/>
    <property type="match status" value="1"/>
</dbReference>
<dbReference type="GO" id="GO:0004065">
    <property type="term" value="F:arylsulfatase activity"/>
    <property type="evidence" value="ECO:0007669"/>
    <property type="project" value="TreeGrafter"/>
</dbReference>
<dbReference type="InterPro" id="IPR000917">
    <property type="entry name" value="Sulfatase_N"/>
</dbReference>
<dbReference type="InterPro" id="IPR017850">
    <property type="entry name" value="Alkaline_phosphatase_core_sf"/>
</dbReference>
<evidence type="ECO:0000256" key="3">
    <source>
        <dbReference type="ARBA" id="ARBA00022801"/>
    </source>
</evidence>
<feature type="signal peptide" evidence="6">
    <location>
        <begin position="1"/>
        <end position="27"/>
    </location>
</feature>
<comment type="similarity">
    <text evidence="1">Belongs to the sulfatase family.</text>
</comment>
<feature type="region of interest" description="Disordered" evidence="5">
    <location>
        <begin position="495"/>
        <end position="530"/>
    </location>
</feature>
<dbReference type="Pfam" id="PF00884">
    <property type="entry name" value="Sulfatase"/>
    <property type="match status" value="1"/>
</dbReference>
<dbReference type="EMBL" id="JACBAZ010000002">
    <property type="protein sequence ID" value="NWK55427.1"/>
    <property type="molecule type" value="Genomic_DNA"/>
</dbReference>
<keyword evidence="6" id="KW-0732">Signal</keyword>
<evidence type="ECO:0000256" key="5">
    <source>
        <dbReference type="SAM" id="MobiDB-lite"/>
    </source>
</evidence>
<dbReference type="AlphaFoldDB" id="A0A851GK08"/>
<evidence type="ECO:0000256" key="4">
    <source>
        <dbReference type="ARBA" id="ARBA00022837"/>
    </source>
</evidence>
<dbReference type="RefSeq" id="WP_178931942.1">
    <property type="nucleotide sequence ID" value="NZ_JACBAZ010000002.1"/>
</dbReference>
<dbReference type="GO" id="GO:0046872">
    <property type="term" value="F:metal ion binding"/>
    <property type="evidence" value="ECO:0007669"/>
    <property type="project" value="UniProtKB-KW"/>
</dbReference>
<evidence type="ECO:0000313" key="9">
    <source>
        <dbReference type="Proteomes" id="UP000557872"/>
    </source>
</evidence>
<keyword evidence="4" id="KW-0106">Calcium</keyword>
<evidence type="ECO:0000259" key="7">
    <source>
        <dbReference type="Pfam" id="PF00884"/>
    </source>
</evidence>
<dbReference type="PANTHER" id="PTHR42693:SF53">
    <property type="entry name" value="ENDO-4-O-SULFATASE"/>
    <property type="match status" value="1"/>
</dbReference>
<name>A0A851GK08_9BACT</name>
<dbReference type="SUPFAM" id="SSF53649">
    <property type="entry name" value="Alkaline phosphatase-like"/>
    <property type="match status" value="1"/>
</dbReference>
<keyword evidence="9" id="KW-1185">Reference proteome</keyword>
<accession>A0A851GK08</accession>
<comment type="caution">
    <text evidence="8">The sequence shown here is derived from an EMBL/GenBank/DDBJ whole genome shotgun (WGS) entry which is preliminary data.</text>
</comment>
<dbReference type="Gene3D" id="3.30.1120.10">
    <property type="match status" value="1"/>
</dbReference>
<feature type="chain" id="PRO_5032653712" evidence="6">
    <location>
        <begin position="28"/>
        <end position="530"/>
    </location>
</feature>
<dbReference type="InterPro" id="IPR024607">
    <property type="entry name" value="Sulfatase_CS"/>
</dbReference>
<keyword evidence="3" id="KW-0378">Hydrolase</keyword>
<dbReference type="InterPro" id="IPR050738">
    <property type="entry name" value="Sulfatase"/>
</dbReference>
<dbReference type="Proteomes" id="UP000557872">
    <property type="component" value="Unassembled WGS sequence"/>
</dbReference>
<evidence type="ECO:0000256" key="6">
    <source>
        <dbReference type="SAM" id="SignalP"/>
    </source>
</evidence>
<dbReference type="CDD" id="cd16025">
    <property type="entry name" value="PAS_like"/>
    <property type="match status" value="1"/>
</dbReference>
<evidence type="ECO:0000256" key="2">
    <source>
        <dbReference type="ARBA" id="ARBA00022723"/>
    </source>
</evidence>
<sequence length="530" mass="60214">MAQPLMTLHHTLLIFLTTLSCLSLTHAKTARQDTRPNIIIMMVDDLGYSDFGCYGSEIQTPNIDSLASNGLRFSSFYNTAKCHSSRVSLLTGLYSDQAGDSKLSRGVTIAEVLGKAGYRTAMVGKWHLTKEPTDRGFEKYFGHLSGATNFFKGDKSFRLNGQKWDDFGPDFYTTDANITFATRFLDETRRESPDKPFFLYIAHNAPHYPLQVKKEDYDKYRGIYDTGWDKIRAKRFQKQRDMKLIPDGWKLAPRPELVPAWSKLSDEDKQWDTRRMMAFAGMVDRIDQTTGSLVNYLKQNQLFDNTLILICSDNGACPFDRTKGKDKDPWDPESYWCYDTGWSHVGNTPFRLHKQNQHAGGISSPLIAHWPKGITAKPGSVTHQPGHLIDFMATCIDLADTQYPTNWPDIELQALEGKSLDPIFKGKQRAGHKELFFRYSSNRAIIQGDYKLVTHRASQWELYHITNDGTEMHNLASSMPEKVKTMAQLWHQIAKKKGQLKGKTNAPVSGKTPPRLKKSGVPENKGKQKK</sequence>
<dbReference type="PROSITE" id="PS00149">
    <property type="entry name" value="SULFATASE_2"/>
    <property type="match status" value="1"/>
</dbReference>
<organism evidence="8 9">
    <name type="scientific">Oceaniferula marina</name>
    <dbReference type="NCBI Taxonomy" id="2748318"/>
    <lineage>
        <taxon>Bacteria</taxon>
        <taxon>Pseudomonadati</taxon>
        <taxon>Verrucomicrobiota</taxon>
        <taxon>Verrucomicrobiia</taxon>
        <taxon>Verrucomicrobiales</taxon>
        <taxon>Verrucomicrobiaceae</taxon>
        <taxon>Oceaniferula</taxon>
    </lineage>
</organism>
<keyword evidence="2" id="KW-0479">Metal-binding</keyword>
<protein>
    <submittedName>
        <fullName evidence="8">Arylsulfatase</fullName>
    </submittedName>
</protein>